<dbReference type="Pfam" id="PF13302">
    <property type="entry name" value="Acetyltransf_3"/>
    <property type="match status" value="1"/>
</dbReference>
<dbReference type="PANTHER" id="PTHR43415">
    <property type="entry name" value="SPERMIDINE N(1)-ACETYLTRANSFERASE"/>
    <property type="match status" value="1"/>
</dbReference>
<evidence type="ECO:0000313" key="2">
    <source>
        <dbReference type="EMBL" id="SEA36064.1"/>
    </source>
</evidence>
<dbReference type="CDD" id="cd04301">
    <property type="entry name" value="NAT_SF"/>
    <property type="match status" value="1"/>
</dbReference>
<feature type="domain" description="N-acetyltransferase" evidence="1">
    <location>
        <begin position="4"/>
        <end position="164"/>
    </location>
</feature>
<dbReference type="InterPro" id="IPR000182">
    <property type="entry name" value="GNAT_dom"/>
</dbReference>
<evidence type="ECO:0000313" key="3">
    <source>
        <dbReference type="Proteomes" id="UP000182257"/>
    </source>
</evidence>
<dbReference type="PANTHER" id="PTHR43415:SF3">
    <property type="entry name" value="GNAT-FAMILY ACETYLTRANSFERASE"/>
    <property type="match status" value="1"/>
</dbReference>
<dbReference type="Proteomes" id="UP000182257">
    <property type="component" value="Unassembled WGS sequence"/>
</dbReference>
<proteinExistence type="predicted"/>
<reference evidence="2 3" key="1">
    <citation type="submission" date="2016-10" db="EMBL/GenBank/DDBJ databases">
        <authorList>
            <person name="de Groot N.N."/>
        </authorList>
    </citation>
    <scope>NUCLEOTIDE SEQUENCE [LARGE SCALE GENOMIC DNA]</scope>
    <source>
        <strain evidence="2 3">D31d</strain>
    </source>
</reference>
<dbReference type="InterPro" id="IPR016181">
    <property type="entry name" value="Acyl_CoA_acyltransferase"/>
</dbReference>
<dbReference type="EMBL" id="FNRF01000002">
    <property type="protein sequence ID" value="SEA36064.1"/>
    <property type="molecule type" value="Genomic_DNA"/>
</dbReference>
<name>A0A1H4AK75_XYLRU</name>
<evidence type="ECO:0000259" key="1">
    <source>
        <dbReference type="PROSITE" id="PS51186"/>
    </source>
</evidence>
<organism evidence="2 3">
    <name type="scientific">Xylanibacter ruminicola</name>
    <name type="common">Prevotella ruminicola</name>
    <dbReference type="NCBI Taxonomy" id="839"/>
    <lineage>
        <taxon>Bacteria</taxon>
        <taxon>Pseudomonadati</taxon>
        <taxon>Bacteroidota</taxon>
        <taxon>Bacteroidia</taxon>
        <taxon>Bacteroidales</taxon>
        <taxon>Prevotellaceae</taxon>
        <taxon>Xylanibacter</taxon>
    </lineage>
</organism>
<keyword evidence="2" id="KW-0808">Transferase</keyword>
<accession>A0A1H4AK75</accession>
<dbReference type="SUPFAM" id="SSF55729">
    <property type="entry name" value="Acyl-CoA N-acyltransferases (Nat)"/>
    <property type="match status" value="1"/>
</dbReference>
<dbReference type="OrthoDB" id="893030at2"/>
<dbReference type="GO" id="GO:0016747">
    <property type="term" value="F:acyltransferase activity, transferring groups other than amino-acyl groups"/>
    <property type="evidence" value="ECO:0007669"/>
    <property type="project" value="InterPro"/>
</dbReference>
<dbReference type="AlphaFoldDB" id="A0A1H4AK75"/>
<dbReference type="PROSITE" id="PS51186">
    <property type="entry name" value="GNAT"/>
    <property type="match status" value="1"/>
</dbReference>
<protein>
    <submittedName>
        <fullName evidence="2">Diamine N-acetyltransferase</fullName>
    </submittedName>
</protein>
<dbReference type="Gene3D" id="3.40.630.30">
    <property type="match status" value="1"/>
</dbReference>
<gene>
    <name evidence="2" type="ORF">SAMN05216462_1251</name>
</gene>
<sequence>MKQITLRAIEPEDLDLLYRIENDVELWNVGNTNVPYSRYLLHDYVANCKNDIYTDRQVRMMVENQAGEVVGVADLVNFDPANCRAEVGLIVLNSYRRQGYGTAMLHALADYAQRILHLHQLYAYVDCENKASLCLFEKAGYKVCAKIGDWLFDGAKYRDSVLIQYVFQKKCD</sequence>
<dbReference type="RefSeq" id="WP_074760706.1">
    <property type="nucleotide sequence ID" value="NZ_FNRF01000002.1"/>
</dbReference>